<feature type="transmembrane region" description="Helical" evidence="1">
    <location>
        <begin position="614"/>
        <end position="632"/>
    </location>
</feature>
<dbReference type="SUPFAM" id="SSF55785">
    <property type="entry name" value="PYP-like sensor domain (PAS domain)"/>
    <property type="match status" value="1"/>
</dbReference>
<dbReference type="EMBL" id="MLAK01000582">
    <property type="protein sequence ID" value="OHT11654.1"/>
    <property type="molecule type" value="Genomic_DNA"/>
</dbReference>
<feature type="transmembrane region" description="Helical" evidence="1">
    <location>
        <begin position="262"/>
        <end position="283"/>
    </location>
</feature>
<feature type="transmembrane region" description="Helical" evidence="1">
    <location>
        <begin position="166"/>
        <end position="188"/>
    </location>
</feature>
<dbReference type="VEuPathDB" id="TrichDB:TRFO_03859"/>
<dbReference type="InterPro" id="IPR000014">
    <property type="entry name" value="PAS"/>
</dbReference>
<keyword evidence="1" id="KW-1133">Transmembrane helix</keyword>
<feature type="transmembrane region" description="Helical" evidence="1">
    <location>
        <begin position="96"/>
        <end position="117"/>
    </location>
</feature>
<dbReference type="Pfam" id="PF13426">
    <property type="entry name" value="PAS_9"/>
    <property type="match status" value="1"/>
</dbReference>
<dbReference type="RefSeq" id="XP_068364790.1">
    <property type="nucleotide sequence ID" value="XM_068491563.1"/>
</dbReference>
<keyword evidence="1" id="KW-0472">Membrane</keyword>
<reference evidence="3" key="1">
    <citation type="submission" date="2016-10" db="EMBL/GenBank/DDBJ databases">
        <authorList>
            <person name="Benchimol M."/>
            <person name="Almeida L.G."/>
            <person name="Vasconcelos A.T."/>
            <person name="Perreira-Neves A."/>
            <person name="Rosa I.A."/>
            <person name="Tasca T."/>
            <person name="Bogo M.R."/>
            <person name="de Souza W."/>
        </authorList>
    </citation>
    <scope>NUCLEOTIDE SEQUENCE [LARGE SCALE GENOMIC DNA]</scope>
    <source>
        <strain evidence="3">K</strain>
    </source>
</reference>
<feature type="transmembrane region" description="Helical" evidence="1">
    <location>
        <begin position="235"/>
        <end position="255"/>
    </location>
</feature>
<dbReference type="Proteomes" id="UP000179807">
    <property type="component" value="Unassembled WGS sequence"/>
</dbReference>
<sequence>MSSATSSQKSINLINDLRVINIEVPLSHKLFPYISLLQRKCNIPRFFHHLTFILFLLQACGVSSWIIYQDEESDFQYYLSLCLLFTPTREASYKPVIISFFVGTIILMLMLIIPMIIFIRSQRVFYWILPIQNVIISIISPVLSVPLFSQFGIGIATSYVAKETELYIYLIFTGIACILNSLVLYLSFCFSANTVFFLDSHYLLAHHRLFTFIALCQSILSMFSFVMMVIGDSMIIADIVLHIVFALISCFCGFMAPFMFNWVNYILSGISIGSLIGDILSFFVDDLKWRLVAIIVFSVVFSIIFKFIFGMTAKRIMKTHKQFFASIKIQLSLTYSGESFLSGEIFDEIIKEDHFELTNSLCLQIAKYTCFFPEFQSIFTTQIALLRTATDLNLGDAFLLYQLRCAEIGRQPLSAIEEVQTLRKESLDLSNTERALWSQINPNISFSSFEKLSQTISLVRNHWIETISKYPRNALVAENYSHYLLECECDFEKAAEWHYRALKLQSGYAFDYDSAAIHFLHHFPQYYKKLIMGQSMASIDDLDNKKTEELLENMIKQPKLRIQFHKVLSNVNSIWENLLLLIIVLRFVGFLVYWIVMVSLFTKKFESRDRNLEFIYNTSLIGEAVATSNIAINLQKGKELGSIIDSVLVKKIIGENRKDDNQYLIDLSMDLFDAAFEYINMGLDCMDSFVNMLNYQSSQDIDMHLVIETISLTNLNISFYANIGTELAPIIIQSDIEQAGFRETVTFYLCVAEMATKSPRPYEMFNDWVSGIFINEISVTCPQILDYIKVASQSIMENDSKDVDHDLQYHMIIAIIVIVVCIIFFIIFYIVIYSLARYDTKKTIKLCCQFNQSTIHHASSTMSINEGTTYGSNFNFVSIDRSGYTSITLFVFDILLTCVMILSVFLFYYYVRSNHNQFTSINELLLQSSMRCIYSLKIFVDFLRMNLGDCYCSSLDIPVEDTELSKTISDFASAHEACLRGDYGSGDVGKEINSIRKYSVCPSSWENLTYYEQIACMPLDSCVSNFLDLVRELKNKQCDCNVIIESSFITPFVLVNEHLYFMMKNVSQLLLQYGEETSRNFDSSILIICIVVLIILVIVSLISLVNLYLINQTNKAMNIFILRLPPVDAVAHGEFMSKFIGKKATKKLSKMSISEKVVSESKYPVLILNKEKTIENVNPAFLLVFGYDLSQIIGQSPEHLIEDQDITKVLEKSNDPQRCPVAIKKENKSYLNCEIVLLPIPLTDEEDSQKNYAIIIIDMSNILSKIKTCKELKDKNDTFIERIIPSILTENNSLYLEIGVVLYLKLVLYGGNLTPGIYFNQRKTIFSFFDKLLENHPTLHRITINNGEYIVVGKPDCPSLIADVAKEAFLFSIELTDLFEDPAFMGDYVAGIETGPISLHLINNDRIHIFANSIAVRSAKQLMRISKNGEIAMSEKVYRNVATIEAPFIKKKNNLVGTYYIVSAEVNSDAMDEGMSGFPE</sequence>
<dbReference type="SMART" id="SM00091">
    <property type="entry name" value="PAS"/>
    <property type="match status" value="1"/>
</dbReference>
<feature type="transmembrane region" description="Helical" evidence="1">
    <location>
        <begin position="578"/>
        <end position="602"/>
    </location>
</feature>
<feature type="transmembrane region" description="Helical" evidence="1">
    <location>
        <begin position="209"/>
        <end position="229"/>
    </location>
</feature>
<comment type="caution">
    <text evidence="3">The sequence shown here is derived from an EMBL/GenBank/DDBJ whole genome shotgun (WGS) entry which is preliminary data.</text>
</comment>
<feature type="transmembrane region" description="Helical" evidence="1">
    <location>
        <begin position="124"/>
        <end position="146"/>
    </location>
</feature>
<feature type="transmembrane region" description="Helical" evidence="1">
    <location>
        <begin position="289"/>
        <end position="309"/>
    </location>
</feature>
<gene>
    <name evidence="3" type="ORF">TRFO_03859</name>
</gene>
<keyword evidence="1" id="KW-0812">Transmembrane</keyword>
<keyword evidence="4" id="KW-1185">Reference proteome</keyword>
<organism evidence="3 4">
    <name type="scientific">Tritrichomonas foetus</name>
    <dbReference type="NCBI Taxonomy" id="1144522"/>
    <lineage>
        <taxon>Eukaryota</taxon>
        <taxon>Metamonada</taxon>
        <taxon>Parabasalia</taxon>
        <taxon>Tritrichomonadida</taxon>
        <taxon>Tritrichomonadidae</taxon>
        <taxon>Tritrichomonas</taxon>
    </lineage>
</organism>
<evidence type="ECO:0000256" key="1">
    <source>
        <dbReference type="SAM" id="Phobius"/>
    </source>
</evidence>
<feature type="transmembrane region" description="Helical" evidence="1">
    <location>
        <begin position="887"/>
        <end position="911"/>
    </location>
</feature>
<feature type="transmembrane region" description="Helical" evidence="1">
    <location>
        <begin position="1085"/>
        <end position="1109"/>
    </location>
</feature>
<feature type="transmembrane region" description="Helical" evidence="1">
    <location>
        <begin position="811"/>
        <end position="836"/>
    </location>
</feature>
<accession>A0A1J4KPM1</accession>
<dbReference type="CDD" id="cd00130">
    <property type="entry name" value="PAS"/>
    <property type="match status" value="1"/>
</dbReference>
<dbReference type="InterPro" id="IPR029787">
    <property type="entry name" value="Nucleotide_cyclase"/>
</dbReference>
<evidence type="ECO:0000313" key="4">
    <source>
        <dbReference type="Proteomes" id="UP000179807"/>
    </source>
</evidence>
<dbReference type="GeneID" id="94826267"/>
<protein>
    <recommendedName>
        <fullName evidence="2">PAS domain-containing protein</fullName>
    </recommendedName>
</protein>
<dbReference type="OrthoDB" id="10643032at2759"/>
<evidence type="ECO:0000313" key="3">
    <source>
        <dbReference type="EMBL" id="OHT11654.1"/>
    </source>
</evidence>
<dbReference type="Gene3D" id="3.30.450.20">
    <property type="entry name" value="PAS domain"/>
    <property type="match status" value="1"/>
</dbReference>
<dbReference type="InterPro" id="IPR035965">
    <property type="entry name" value="PAS-like_dom_sf"/>
</dbReference>
<dbReference type="InterPro" id="IPR023298">
    <property type="entry name" value="ATPase_P-typ_TM_dom_sf"/>
</dbReference>
<name>A0A1J4KPM1_9EUKA</name>
<dbReference type="SUPFAM" id="SSF55073">
    <property type="entry name" value="Nucleotide cyclase"/>
    <property type="match status" value="1"/>
</dbReference>
<feature type="domain" description="PAS" evidence="2">
    <location>
        <begin position="1152"/>
        <end position="1218"/>
    </location>
</feature>
<dbReference type="SUPFAM" id="SSF81665">
    <property type="entry name" value="Calcium ATPase, transmembrane domain M"/>
    <property type="match status" value="1"/>
</dbReference>
<proteinExistence type="predicted"/>
<feature type="transmembrane region" description="Helical" evidence="1">
    <location>
        <begin position="46"/>
        <end position="68"/>
    </location>
</feature>
<evidence type="ECO:0000259" key="2">
    <source>
        <dbReference type="SMART" id="SM00091"/>
    </source>
</evidence>